<evidence type="ECO:0000256" key="2">
    <source>
        <dbReference type="ARBA" id="ARBA00007935"/>
    </source>
</evidence>
<dbReference type="Pfam" id="PF01032">
    <property type="entry name" value="FecCD"/>
    <property type="match status" value="1"/>
</dbReference>
<evidence type="ECO:0000256" key="1">
    <source>
        <dbReference type="ARBA" id="ARBA00004651"/>
    </source>
</evidence>
<proteinExistence type="inferred from homology"/>
<keyword evidence="3" id="KW-0813">Transport</keyword>
<evidence type="ECO:0000313" key="10">
    <source>
        <dbReference type="Proteomes" id="UP000286848"/>
    </source>
</evidence>
<evidence type="ECO:0000256" key="4">
    <source>
        <dbReference type="ARBA" id="ARBA00022475"/>
    </source>
</evidence>
<accession>A0A401IQ18</accession>
<dbReference type="Proteomes" id="UP000286848">
    <property type="component" value="Unassembled WGS sequence"/>
</dbReference>
<keyword evidence="7 8" id="KW-0472">Membrane</keyword>
<dbReference type="SUPFAM" id="SSF81345">
    <property type="entry name" value="ABC transporter involved in vitamin B12 uptake, BtuC"/>
    <property type="match status" value="1"/>
</dbReference>
<evidence type="ECO:0000256" key="5">
    <source>
        <dbReference type="ARBA" id="ARBA00022692"/>
    </source>
</evidence>
<comment type="similarity">
    <text evidence="2">Belongs to the binding-protein-dependent transport system permease family. FecCD subfamily.</text>
</comment>
<dbReference type="Gene3D" id="1.10.3470.10">
    <property type="entry name" value="ABC transporter involved in vitamin B12 uptake, BtuC"/>
    <property type="match status" value="1"/>
</dbReference>
<reference evidence="9 10" key="1">
    <citation type="journal article" date="2019" name="Int. J. Syst. Evol. Microbiol.">
        <title>Lactobacillus salitolerans sp. nov., a novel lactic acid bacterium isolated from spent mushroom substrates.</title>
        <authorList>
            <person name="Tohno M."/>
            <person name="Tanizawa Y."/>
            <person name="Kojima Y."/>
            <person name="Sakamoto M."/>
            <person name="Nakamura Y."/>
            <person name="Ohkuma M."/>
            <person name="Kobayashi H."/>
        </authorList>
    </citation>
    <scope>NUCLEOTIDE SEQUENCE [LARGE SCALE GENOMIC DNA]</scope>
    <source>
        <strain evidence="9 10">YK43</strain>
    </source>
</reference>
<feature type="transmembrane region" description="Helical" evidence="8">
    <location>
        <begin position="25"/>
        <end position="56"/>
    </location>
</feature>
<dbReference type="GO" id="GO:0005886">
    <property type="term" value="C:plasma membrane"/>
    <property type="evidence" value="ECO:0007669"/>
    <property type="project" value="UniProtKB-SubCell"/>
</dbReference>
<dbReference type="AlphaFoldDB" id="A0A401IQ18"/>
<evidence type="ECO:0000256" key="6">
    <source>
        <dbReference type="ARBA" id="ARBA00022989"/>
    </source>
</evidence>
<keyword evidence="5 8" id="KW-0812">Transmembrane</keyword>
<dbReference type="GO" id="GO:0022857">
    <property type="term" value="F:transmembrane transporter activity"/>
    <property type="evidence" value="ECO:0007669"/>
    <property type="project" value="InterPro"/>
</dbReference>
<dbReference type="PANTHER" id="PTHR30472:SF1">
    <property type="entry name" value="FE(3+) DICITRATE TRANSPORT SYSTEM PERMEASE PROTEIN FECC-RELATED"/>
    <property type="match status" value="1"/>
</dbReference>
<evidence type="ECO:0000256" key="3">
    <source>
        <dbReference type="ARBA" id="ARBA00022448"/>
    </source>
</evidence>
<dbReference type="GO" id="GO:0033214">
    <property type="term" value="P:siderophore-iron import into cell"/>
    <property type="evidence" value="ECO:0007669"/>
    <property type="project" value="TreeGrafter"/>
</dbReference>
<gene>
    <name evidence="9" type="ORF">LFYK43_00810</name>
</gene>
<protein>
    <submittedName>
        <fullName evidence="9">Uncharacterized protein</fullName>
    </submittedName>
</protein>
<keyword evidence="4" id="KW-1003">Cell membrane</keyword>
<dbReference type="EMBL" id="BFFP01000001">
    <property type="protein sequence ID" value="GBG93622.1"/>
    <property type="molecule type" value="Genomic_DNA"/>
</dbReference>
<dbReference type="InterPro" id="IPR037294">
    <property type="entry name" value="ABC_BtuC-like"/>
</dbReference>
<sequence length="85" mass="8956">MCAPALNALNLGQEIAHGLGVNVTIISLLACVVGIILCAVTTALSGPIGFIGLLVTHFTRYLAWYRFEKNDVACAGSWGVVFTDC</sequence>
<keyword evidence="10" id="KW-1185">Reference proteome</keyword>
<dbReference type="InterPro" id="IPR000522">
    <property type="entry name" value="ABC_transptr_permease_BtuC"/>
</dbReference>
<evidence type="ECO:0000256" key="8">
    <source>
        <dbReference type="SAM" id="Phobius"/>
    </source>
</evidence>
<keyword evidence="6 8" id="KW-1133">Transmembrane helix</keyword>
<dbReference type="PANTHER" id="PTHR30472">
    <property type="entry name" value="FERRIC ENTEROBACTIN TRANSPORT SYSTEM PERMEASE PROTEIN"/>
    <property type="match status" value="1"/>
</dbReference>
<organism evidence="9 10">
    <name type="scientific">Ligilactobacillus salitolerans</name>
    <dbReference type="NCBI Taxonomy" id="1808352"/>
    <lineage>
        <taxon>Bacteria</taxon>
        <taxon>Bacillati</taxon>
        <taxon>Bacillota</taxon>
        <taxon>Bacilli</taxon>
        <taxon>Lactobacillales</taxon>
        <taxon>Lactobacillaceae</taxon>
        <taxon>Ligilactobacillus</taxon>
    </lineage>
</organism>
<evidence type="ECO:0000313" key="9">
    <source>
        <dbReference type="EMBL" id="GBG93622.1"/>
    </source>
</evidence>
<name>A0A401IQ18_9LACO</name>
<evidence type="ECO:0000256" key="7">
    <source>
        <dbReference type="ARBA" id="ARBA00023136"/>
    </source>
</evidence>
<comment type="subcellular location">
    <subcellularLocation>
        <location evidence="1">Cell membrane</location>
        <topology evidence="1">Multi-pass membrane protein</topology>
    </subcellularLocation>
</comment>
<comment type="caution">
    <text evidence="9">The sequence shown here is derived from an EMBL/GenBank/DDBJ whole genome shotgun (WGS) entry which is preliminary data.</text>
</comment>